<name>A0A2Z6RWL0_9GLOM</name>
<proteinExistence type="predicted"/>
<accession>A0A2Z6RWL0</accession>
<reference evidence="2 3" key="1">
    <citation type="submission" date="2017-11" db="EMBL/GenBank/DDBJ databases">
        <title>The genome of Rhizophagus clarus HR1 reveals common genetic basis of auxotrophy among arbuscular mycorrhizal fungi.</title>
        <authorList>
            <person name="Kobayashi Y."/>
        </authorList>
    </citation>
    <scope>NUCLEOTIDE SEQUENCE [LARGE SCALE GENOMIC DNA]</scope>
    <source>
        <strain evidence="2 3">HR1</strain>
    </source>
</reference>
<feature type="region of interest" description="Disordered" evidence="1">
    <location>
        <begin position="1"/>
        <end position="22"/>
    </location>
</feature>
<dbReference type="AlphaFoldDB" id="A0A2Z6RWL0"/>
<organism evidence="2 3">
    <name type="scientific">Rhizophagus clarus</name>
    <dbReference type="NCBI Taxonomy" id="94130"/>
    <lineage>
        <taxon>Eukaryota</taxon>
        <taxon>Fungi</taxon>
        <taxon>Fungi incertae sedis</taxon>
        <taxon>Mucoromycota</taxon>
        <taxon>Glomeromycotina</taxon>
        <taxon>Glomeromycetes</taxon>
        <taxon>Glomerales</taxon>
        <taxon>Glomeraceae</taxon>
        <taxon>Rhizophagus</taxon>
    </lineage>
</organism>
<protein>
    <submittedName>
        <fullName evidence="2">Uncharacterized protein</fullName>
    </submittedName>
</protein>
<dbReference type="Proteomes" id="UP000247702">
    <property type="component" value="Unassembled WGS sequence"/>
</dbReference>
<evidence type="ECO:0000313" key="3">
    <source>
        <dbReference type="Proteomes" id="UP000247702"/>
    </source>
</evidence>
<keyword evidence="3" id="KW-1185">Reference proteome</keyword>
<sequence length="106" mass="11594">MTPSDTEDEASECTTVSKSHPQILESAELRLAPMKGVTDIQPAFNYSEPAPTPMEVNDLINITTSSITDKNLTLSSPIRVNLYLKDLNMLSEDIFMSNSNSNDAAD</sequence>
<evidence type="ECO:0000313" key="2">
    <source>
        <dbReference type="EMBL" id="GBC01380.1"/>
    </source>
</evidence>
<comment type="caution">
    <text evidence="2">The sequence shown here is derived from an EMBL/GenBank/DDBJ whole genome shotgun (WGS) entry which is preliminary data.</text>
</comment>
<feature type="compositionally biased region" description="Acidic residues" evidence="1">
    <location>
        <begin position="1"/>
        <end position="11"/>
    </location>
</feature>
<dbReference type="EMBL" id="BEXD01003524">
    <property type="protein sequence ID" value="GBC01380.1"/>
    <property type="molecule type" value="Genomic_DNA"/>
</dbReference>
<gene>
    <name evidence="2" type="ORF">RclHR1_04170005</name>
</gene>
<evidence type="ECO:0000256" key="1">
    <source>
        <dbReference type="SAM" id="MobiDB-lite"/>
    </source>
</evidence>